<evidence type="ECO:0000256" key="1">
    <source>
        <dbReference type="SAM" id="SignalP"/>
    </source>
</evidence>
<dbReference type="RefSeq" id="WP_310265589.1">
    <property type="nucleotide sequence ID" value="NZ_JAVDXU010000002.1"/>
</dbReference>
<evidence type="ECO:0008006" key="4">
    <source>
        <dbReference type="Google" id="ProtNLM"/>
    </source>
</evidence>
<proteinExistence type="predicted"/>
<feature type="chain" id="PRO_5045568926" description="PEP-CTERM protein-sorting domain-containing protein" evidence="1">
    <location>
        <begin position="26"/>
        <end position="210"/>
    </location>
</feature>
<gene>
    <name evidence="2" type="ORF">J2X20_002732</name>
</gene>
<dbReference type="EMBL" id="JAVDXU010000002">
    <property type="protein sequence ID" value="MDR7270074.1"/>
    <property type="molecule type" value="Genomic_DNA"/>
</dbReference>
<evidence type="ECO:0000313" key="2">
    <source>
        <dbReference type="EMBL" id="MDR7270074.1"/>
    </source>
</evidence>
<organism evidence="2 3">
    <name type="scientific">Roseateles saccharophilus</name>
    <name type="common">Pseudomonas saccharophila</name>
    <dbReference type="NCBI Taxonomy" id="304"/>
    <lineage>
        <taxon>Bacteria</taxon>
        <taxon>Pseudomonadati</taxon>
        <taxon>Pseudomonadota</taxon>
        <taxon>Betaproteobacteria</taxon>
        <taxon>Burkholderiales</taxon>
        <taxon>Sphaerotilaceae</taxon>
        <taxon>Roseateles</taxon>
    </lineage>
</organism>
<dbReference type="Proteomes" id="UP001180453">
    <property type="component" value="Unassembled WGS sequence"/>
</dbReference>
<sequence length="210" mass="21824">MPAAKPLASLALASTLLMSVHPALAGPVDLTTGKAITSTGVFGQLSAQGQAFPWCAEAVCPAAALSTVNDGVYLPSGTFWQAGTLWWDAHDPLSASNTITIEFGGLYKVDFASIQGDNNDEYWLALRDAGGNWFDWAYAPGCCSAGMFERSGGLLATEATAVRISARSGDGYYAVSEVRLTGFAVPEPASLGLVALALGGMLRARRSRGA</sequence>
<name>A0ABU1YMK6_ROSSA</name>
<protein>
    <recommendedName>
        <fullName evidence="4">PEP-CTERM protein-sorting domain-containing protein</fullName>
    </recommendedName>
</protein>
<dbReference type="InterPro" id="IPR013424">
    <property type="entry name" value="Ice-binding_C"/>
</dbReference>
<evidence type="ECO:0000313" key="3">
    <source>
        <dbReference type="Proteomes" id="UP001180453"/>
    </source>
</evidence>
<keyword evidence="3" id="KW-1185">Reference proteome</keyword>
<comment type="caution">
    <text evidence="2">The sequence shown here is derived from an EMBL/GenBank/DDBJ whole genome shotgun (WGS) entry which is preliminary data.</text>
</comment>
<keyword evidence="1" id="KW-0732">Signal</keyword>
<reference evidence="2 3" key="1">
    <citation type="submission" date="2023-07" db="EMBL/GenBank/DDBJ databases">
        <title>Sorghum-associated microbial communities from plants grown in Nebraska, USA.</title>
        <authorList>
            <person name="Schachtman D."/>
        </authorList>
    </citation>
    <scope>NUCLEOTIDE SEQUENCE [LARGE SCALE GENOMIC DNA]</scope>
    <source>
        <strain evidence="2 3">BE314</strain>
    </source>
</reference>
<feature type="signal peptide" evidence="1">
    <location>
        <begin position="1"/>
        <end position="25"/>
    </location>
</feature>
<dbReference type="NCBIfam" id="TIGR02595">
    <property type="entry name" value="PEP_CTERM"/>
    <property type="match status" value="1"/>
</dbReference>
<accession>A0ABU1YMK6</accession>